<reference evidence="1 2" key="1">
    <citation type="submission" date="2018-10" db="EMBL/GenBank/DDBJ databases">
        <title>Ulvibacterium marinum gen. nov., sp. nov., a novel marine bacterium of the family Flavobacteriaceae, isolated from a culture of the green alga Ulva prolifera.</title>
        <authorList>
            <person name="Zhang Z."/>
        </authorList>
    </citation>
    <scope>NUCLEOTIDE SEQUENCE [LARGE SCALE GENOMIC DNA]</scope>
    <source>
        <strain evidence="1 2">CCMM003</strain>
    </source>
</reference>
<dbReference type="RefSeq" id="WP_120709739.1">
    <property type="nucleotide sequence ID" value="NZ_RBCJ01000001.1"/>
</dbReference>
<evidence type="ECO:0000313" key="1">
    <source>
        <dbReference type="EMBL" id="RKN82549.1"/>
    </source>
</evidence>
<evidence type="ECO:0000313" key="2">
    <source>
        <dbReference type="Proteomes" id="UP000276603"/>
    </source>
</evidence>
<dbReference type="Proteomes" id="UP000276603">
    <property type="component" value="Unassembled WGS sequence"/>
</dbReference>
<keyword evidence="2" id="KW-1185">Reference proteome</keyword>
<proteinExistence type="predicted"/>
<dbReference type="EMBL" id="RBCJ01000001">
    <property type="protein sequence ID" value="RKN82549.1"/>
    <property type="molecule type" value="Genomic_DNA"/>
</dbReference>
<sequence length="124" mass="14340">MDTLTLVEIIDRPEPVVIQSLMEGLGILMKDGLILSFSVDCKTSIYSFRLNGRRLCGAISDSTVMICTKRLHDGKSELKAIWGYEMNYTGPLKRFFTKMLVKHMLRKWASEVLAEFKYRVEKWT</sequence>
<protein>
    <submittedName>
        <fullName evidence="1">Uncharacterized protein</fullName>
    </submittedName>
</protein>
<organism evidence="1 2">
    <name type="scientific">Ulvibacterium marinum</name>
    <dbReference type="NCBI Taxonomy" id="2419782"/>
    <lineage>
        <taxon>Bacteria</taxon>
        <taxon>Pseudomonadati</taxon>
        <taxon>Bacteroidota</taxon>
        <taxon>Flavobacteriia</taxon>
        <taxon>Flavobacteriales</taxon>
        <taxon>Flavobacteriaceae</taxon>
        <taxon>Ulvibacterium</taxon>
    </lineage>
</organism>
<accession>A0A3B0CEU7</accession>
<gene>
    <name evidence="1" type="ORF">D7Z94_01495</name>
</gene>
<dbReference type="AlphaFoldDB" id="A0A3B0CEU7"/>
<comment type="caution">
    <text evidence="1">The sequence shown here is derived from an EMBL/GenBank/DDBJ whole genome shotgun (WGS) entry which is preliminary data.</text>
</comment>
<name>A0A3B0CEU7_9FLAO</name>